<proteinExistence type="predicted"/>
<dbReference type="Proteomes" id="UP000292639">
    <property type="component" value="Unassembled WGS sequence"/>
</dbReference>
<dbReference type="AlphaFoldDB" id="A0A4V2KDG2"/>
<dbReference type="EMBL" id="QJUP01000002">
    <property type="protein sequence ID" value="TBU99307.1"/>
    <property type="molecule type" value="Genomic_DNA"/>
</dbReference>
<accession>A0A4V2KDG2</accession>
<reference evidence="1 2" key="1">
    <citation type="submission" date="2018-06" db="EMBL/GenBank/DDBJ databases">
        <title>Three novel Pseudomonas species isolated from symptomatic oak.</title>
        <authorList>
            <person name="Bueno-Gonzalez V."/>
            <person name="Brady C."/>
        </authorList>
    </citation>
    <scope>NUCLEOTIDE SEQUENCE [LARGE SCALE GENOMIC DNA]</scope>
    <source>
        <strain evidence="1 2">P17C</strain>
    </source>
</reference>
<dbReference type="NCBIfam" id="TIGR02564">
    <property type="entry name" value="cas_Csy1"/>
    <property type="match status" value="1"/>
</dbReference>
<gene>
    <name evidence="1" type="primary">csy1</name>
    <name evidence="1" type="ORF">DNJ96_03075</name>
</gene>
<sequence>MPDAEERTQRFRQTIATFINERRDTKLKGLDAEAATLTAGKYDYATWLADAARRVAQIQAVTHVLKATHPDARGSSLYIDPRALPSRSEIGSHLLGKHYETDIVGNAAALDVYKFLKLEVEGRRLLDWLEADDGDLLAALHEDPGTASQWAAAFKGLTRAADTLASHGLAKQVYWSVSGEPADDSGYHLLQPLFSSSLAHAVHQEINDARFGEASKEVRQARRDKKPNEGAYRDYRNLVVRKLGGTKPQNISQLNSERGGLNYLLASLPPRWNQDRPRQFLFIDSALERFRRYEGVNELLETLLALLTSNPEPTFDTRTKRERIERALGQSLAAFGLASRQLFQAGWSRDADCRLPLCERIWLDPERTDLPLREEEGVRQEDEDFIAAFEWKDWPDEVAHRFGNWLNAILLQHKLPVGDAEHAHWARQALIDAEWPAPMQRRARPTGVEVTHG</sequence>
<dbReference type="InterPro" id="IPR013397">
    <property type="entry name" value="CRISPR-assoc_prot_Csy1"/>
</dbReference>
<comment type="caution">
    <text evidence="1">The sequence shown here is derived from an EMBL/GenBank/DDBJ whole genome shotgun (WGS) entry which is preliminary data.</text>
</comment>
<evidence type="ECO:0000313" key="2">
    <source>
        <dbReference type="Proteomes" id="UP000292639"/>
    </source>
</evidence>
<name>A0A4V2KDG2_9GAMM</name>
<protein>
    <submittedName>
        <fullName evidence="1">Type I-F CRISPR-associated protein Csy1</fullName>
    </submittedName>
</protein>
<organism evidence="1 2">
    <name type="scientific">Stutzerimonas kirkiae</name>
    <dbReference type="NCBI Taxonomy" id="2211392"/>
    <lineage>
        <taxon>Bacteria</taxon>
        <taxon>Pseudomonadati</taxon>
        <taxon>Pseudomonadota</taxon>
        <taxon>Gammaproteobacteria</taxon>
        <taxon>Pseudomonadales</taxon>
        <taxon>Pseudomonadaceae</taxon>
        <taxon>Stutzerimonas</taxon>
    </lineage>
</organism>
<dbReference type="Pfam" id="PF09611">
    <property type="entry name" value="Cas_Csy1"/>
    <property type="match status" value="1"/>
</dbReference>
<evidence type="ECO:0000313" key="1">
    <source>
        <dbReference type="EMBL" id="TBU99307.1"/>
    </source>
</evidence>
<dbReference type="RefSeq" id="WP_131182813.1">
    <property type="nucleotide sequence ID" value="NZ_QJUO01000001.1"/>
</dbReference>
<keyword evidence="2" id="KW-1185">Reference proteome</keyword>